<evidence type="ECO:0000256" key="4">
    <source>
        <dbReference type="ARBA" id="ARBA00022989"/>
    </source>
</evidence>
<comment type="subcellular location">
    <subcellularLocation>
        <location evidence="1">Endomembrane system</location>
        <topology evidence="1">Multi-pass membrane protein</topology>
    </subcellularLocation>
</comment>
<feature type="transmembrane region" description="Helical" evidence="6">
    <location>
        <begin position="199"/>
        <end position="219"/>
    </location>
</feature>
<evidence type="ECO:0000256" key="5">
    <source>
        <dbReference type="ARBA" id="ARBA00023136"/>
    </source>
</evidence>
<feature type="transmembrane region" description="Helical" evidence="6">
    <location>
        <begin position="320"/>
        <end position="342"/>
    </location>
</feature>
<feature type="transmembrane region" description="Helical" evidence="6">
    <location>
        <begin position="291"/>
        <end position="314"/>
    </location>
</feature>
<dbReference type="PANTHER" id="PTHR23519">
    <property type="entry name" value="AUTOPHAGY-RELATED PROTEIN 22"/>
    <property type="match status" value="1"/>
</dbReference>
<evidence type="ECO:0000256" key="1">
    <source>
        <dbReference type="ARBA" id="ARBA00004127"/>
    </source>
</evidence>
<dbReference type="InterPro" id="IPR024671">
    <property type="entry name" value="Atg22-like"/>
</dbReference>
<organism evidence="7 8">
    <name type="scientific">Capnocytophaga ochracea</name>
    <dbReference type="NCBI Taxonomy" id="1018"/>
    <lineage>
        <taxon>Bacteria</taxon>
        <taxon>Pseudomonadati</taxon>
        <taxon>Bacteroidota</taxon>
        <taxon>Flavobacteriia</taxon>
        <taxon>Flavobacteriales</taxon>
        <taxon>Flavobacteriaceae</taxon>
        <taxon>Capnocytophaga</taxon>
    </lineage>
</organism>
<keyword evidence="4 6" id="KW-1133">Transmembrane helix</keyword>
<feature type="transmembrane region" description="Helical" evidence="6">
    <location>
        <begin position="119"/>
        <end position="138"/>
    </location>
</feature>
<evidence type="ECO:0000256" key="6">
    <source>
        <dbReference type="SAM" id="Phobius"/>
    </source>
</evidence>
<name>A0A2X2RWN6_CAPOC</name>
<dbReference type="AlphaFoldDB" id="A0A2X2RWN6"/>
<gene>
    <name evidence="7" type="ORF">NCTC11546_02074</name>
</gene>
<feature type="transmembrane region" description="Helical" evidence="6">
    <location>
        <begin position="62"/>
        <end position="81"/>
    </location>
</feature>
<keyword evidence="5 6" id="KW-0472">Membrane</keyword>
<dbReference type="Gene3D" id="1.20.1250.20">
    <property type="entry name" value="MFS general substrate transporter like domains"/>
    <property type="match status" value="1"/>
</dbReference>
<feature type="transmembrane region" description="Helical" evidence="6">
    <location>
        <begin position="413"/>
        <end position="432"/>
    </location>
</feature>
<dbReference type="PANTHER" id="PTHR23519:SF1">
    <property type="entry name" value="AUTOPHAGY-RELATED PROTEIN 22"/>
    <property type="match status" value="1"/>
</dbReference>
<evidence type="ECO:0000256" key="2">
    <source>
        <dbReference type="ARBA" id="ARBA00022448"/>
    </source>
</evidence>
<dbReference type="Proteomes" id="UP000249891">
    <property type="component" value="Unassembled WGS sequence"/>
</dbReference>
<protein>
    <submittedName>
        <fullName evidence="7">Vacuole effluxer Atg22 like</fullName>
    </submittedName>
</protein>
<reference evidence="7 8" key="1">
    <citation type="submission" date="2018-06" db="EMBL/GenBank/DDBJ databases">
        <authorList>
            <consortium name="Pathogen Informatics"/>
            <person name="Doyle S."/>
        </authorList>
    </citation>
    <scope>NUCLEOTIDE SEQUENCE [LARGE SCALE GENOMIC DNA]</scope>
    <source>
        <strain evidence="7 8">NCTC11546</strain>
    </source>
</reference>
<dbReference type="EMBL" id="UARG01000017">
    <property type="protein sequence ID" value="SQA78825.1"/>
    <property type="molecule type" value="Genomic_DNA"/>
</dbReference>
<evidence type="ECO:0000313" key="8">
    <source>
        <dbReference type="Proteomes" id="UP000249891"/>
    </source>
</evidence>
<evidence type="ECO:0000256" key="3">
    <source>
        <dbReference type="ARBA" id="ARBA00022692"/>
    </source>
</evidence>
<dbReference type="InterPro" id="IPR036259">
    <property type="entry name" value="MFS_trans_sf"/>
</dbReference>
<evidence type="ECO:0000313" key="7">
    <source>
        <dbReference type="EMBL" id="SQA78825.1"/>
    </source>
</evidence>
<dbReference type="Pfam" id="PF11700">
    <property type="entry name" value="ATG22"/>
    <property type="match status" value="1"/>
</dbReference>
<feature type="transmembrane region" description="Helical" evidence="6">
    <location>
        <begin position="349"/>
        <end position="367"/>
    </location>
</feature>
<dbReference type="InterPro" id="IPR050495">
    <property type="entry name" value="ATG22/LtaA_families"/>
</dbReference>
<feature type="transmembrane region" description="Helical" evidence="6">
    <location>
        <begin position="20"/>
        <end position="41"/>
    </location>
</feature>
<dbReference type="SUPFAM" id="SSF103473">
    <property type="entry name" value="MFS general substrate transporter"/>
    <property type="match status" value="1"/>
</dbReference>
<keyword evidence="3 6" id="KW-0812">Transmembrane</keyword>
<dbReference type="GO" id="GO:0012505">
    <property type="term" value="C:endomembrane system"/>
    <property type="evidence" value="ECO:0007669"/>
    <property type="project" value="UniProtKB-SubCell"/>
</dbReference>
<sequence>MKPLERGHKKLLNAWAFYDWANSVYSLTIVSTIFPIFYGLLFRIAKLTHIELFGMVIKSTSVIAFVTALAFAVVVVLSPILSGIADYLGNKKSFMRFFCYLGAISCVGLYWFSLEHIYFGLLCYFCGVVGFWGSIVFYNSYLPDIALPEQYDAVSAKGYSLGYTGSVLLLIFNLIMVMKPQWVGFATADAETTLTTMRISFITVGIWWIGFSSIPFYYLPSYKKGRGEFSKSILFNGFKELRKVWQSLSASPRLKWYLIAFFVYSMGVQTVMLIATYFGEQEIQWANSEESTMGLIISVLIIQLVAILGAHLTVLTVRKWGNIAVLIGLNVIWVSICLLSYCVYKPTEFYAIAILVGLVMGGIQTLSRSTYSAYLPETKDTTSFFSFYDVTEKLGIVIGMGVYGMIDQFTNNMRNATISLIVFFVLGMLLLFKVRKVSRVANE</sequence>
<feature type="transmembrane region" description="Helical" evidence="6">
    <location>
        <begin position="93"/>
        <end position="112"/>
    </location>
</feature>
<accession>A0A2X2RWN6</accession>
<feature type="transmembrane region" description="Helical" evidence="6">
    <location>
        <begin position="256"/>
        <end position="279"/>
    </location>
</feature>
<keyword evidence="2" id="KW-0813">Transport</keyword>
<feature type="transmembrane region" description="Helical" evidence="6">
    <location>
        <begin position="158"/>
        <end position="178"/>
    </location>
</feature>
<dbReference type="RefSeq" id="WP_128091830.1">
    <property type="nucleotide sequence ID" value="NZ_UARG01000017.1"/>
</dbReference>
<proteinExistence type="predicted"/>